<dbReference type="RefSeq" id="WP_189732552.1">
    <property type="nucleotide sequence ID" value="NZ_BNEC01000005.1"/>
</dbReference>
<evidence type="ECO:0000313" key="6">
    <source>
        <dbReference type="EMBL" id="GHI74291.1"/>
    </source>
</evidence>
<dbReference type="Pfam" id="PF00239">
    <property type="entry name" value="Resolvase"/>
    <property type="match status" value="1"/>
</dbReference>
<reference evidence="7" key="1">
    <citation type="submission" date="2023-07" db="EMBL/GenBank/DDBJ databases">
        <title>Whole genome shotgun sequence of Streptomyces nojiriensis NBRC 13794.</title>
        <authorList>
            <person name="Komaki H."/>
            <person name="Tamura T."/>
        </authorList>
    </citation>
    <scope>NUCLEOTIDE SEQUENCE [LARGE SCALE GENOMIC DNA]</scope>
    <source>
        <strain evidence="7">NBRC 13794</strain>
    </source>
</reference>
<evidence type="ECO:0000259" key="5">
    <source>
        <dbReference type="PROSITE" id="PS51737"/>
    </source>
</evidence>
<dbReference type="PROSITE" id="PS51737">
    <property type="entry name" value="RECOMBINASE_DNA_BIND"/>
    <property type="match status" value="1"/>
</dbReference>
<keyword evidence="1" id="KW-0238">DNA-binding</keyword>
<dbReference type="SUPFAM" id="SSF53041">
    <property type="entry name" value="Resolvase-like"/>
    <property type="match status" value="1"/>
</dbReference>
<dbReference type="InterPro" id="IPR036162">
    <property type="entry name" value="Resolvase-like_N_sf"/>
</dbReference>
<proteinExistence type="predicted"/>
<dbReference type="InterPro" id="IPR038109">
    <property type="entry name" value="DNA_bind_recomb_sf"/>
</dbReference>
<dbReference type="Pfam" id="PF13408">
    <property type="entry name" value="Zn_ribbon_recom"/>
    <property type="match status" value="1"/>
</dbReference>
<dbReference type="InterPro" id="IPR006119">
    <property type="entry name" value="Resolv_N"/>
</dbReference>
<evidence type="ECO:0000256" key="2">
    <source>
        <dbReference type="ARBA" id="ARBA00023172"/>
    </source>
</evidence>
<evidence type="ECO:0000256" key="1">
    <source>
        <dbReference type="ARBA" id="ARBA00023125"/>
    </source>
</evidence>
<dbReference type="Gene3D" id="3.40.50.1390">
    <property type="entry name" value="Resolvase, N-terminal catalytic domain"/>
    <property type="match status" value="1"/>
</dbReference>
<keyword evidence="7" id="KW-1185">Reference proteome</keyword>
<dbReference type="InterPro" id="IPR050639">
    <property type="entry name" value="SSR_resolvase"/>
</dbReference>
<dbReference type="Proteomes" id="UP000613974">
    <property type="component" value="Unassembled WGS sequence"/>
</dbReference>
<dbReference type="InterPro" id="IPR025827">
    <property type="entry name" value="Zn_ribbon_recom_dom"/>
</dbReference>
<evidence type="ECO:0000313" key="7">
    <source>
        <dbReference type="Proteomes" id="UP000613974"/>
    </source>
</evidence>
<dbReference type="EMBL" id="BNEC01000005">
    <property type="protein sequence ID" value="GHI74291.1"/>
    <property type="molecule type" value="Genomic_DNA"/>
</dbReference>
<dbReference type="SMART" id="SM00857">
    <property type="entry name" value="Resolvase"/>
    <property type="match status" value="1"/>
</dbReference>
<accession>A0ABQ3T1Q4</accession>
<keyword evidence="2" id="KW-0233">DNA recombination</keyword>
<organism evidence="6 7">
    <name type="scientific">Streptomyces nojiriensis</name>
    <dbReference type="NCBI Taxonomy" id="66374"/>
    <lineage>
        <taxon>Bacteria</taxon>
        <taxon>Bacillati</taxon>
        <taxon>Actinomycetota</taxon>
        <taxon>Actinomycetes</taxon>
        <taxon>Kitasatosporales</taxon>
        <taxon>Streptomycetaceae</taxon>
        <taxon>Streptomyces</taxon>
    </lineage>
</organism>
<dbReference type="PANTHER" id="PTHR30461:SF2">
    <property type="entry name" value="SERINE RECOMBINASE PINE-RELATED"/>
    <property type="match status" value="1"/>
</dbReference>
<protein>
    <submittedName>
        <fullName evidence="6">Integrase</fullName>
    </submittedName>
</protein>
<dbReference type="CDD" id="cd00338">
    <property type="entry name" value="Ser_Recombinase"/>
    <property type="match status" value="1"/>
</dbReference>
<dbReference type="GeneID" id="95592506"/>
<evidence type="ECO:0000259" key="4">
    <source>
        <dbReference type="PROSITE" id="PS51736"/>
    </source>
</evidence>
<dbReference type="InterPro" id="IPR011109">
    <property type="entry name" value="DNA_bind_recombinase_dom"/>
</dbReference>
<feature type="region of interest" description="Disordered" evidence="3">
    <location>
        <begin position="492"/>
        <end position="526"/>
    </location>
</feature>
<comment type="caution">
    <text evidence="6">The sequence shown here is derived from an EMBL/GenBank/DDBJ whole genome shotgun (WGS) entry which is preliminary data.</text>
</comment>
<feature type="domain" description="Resolvase/invertase-type recombinase catalytic" evidence="4">
    <location>
        <begin position="12"/>
        <end position="160"/>
    </location>
</feature>
<dbReference type="Gene3D" id="3.90.1750.20">
    <property type="entry name" value="Putative Large Serine Recombinase, Chain B, Domain 2"/>
    <property type="match status" value="1"/>
</dbReference>
<evidence type="ECO:0000256" key="3">
    <source>
        <dbReference type="SAM" id="MobiDB-lite"/>
    </source>
</evidence>
<gene>
    <name evidence="6" type="ORF">Snoj_82090</name>
</gene>
<sequence length="526" mass="58660">MITSECDGCGKCLVGVRRLSRLKDSTNSPEKQLDQVLSAVAAVGGHLIAWADDWEVSGATDPMARPQLGPWLRDEMGPYDGIAGSAVDRIGRNQRDVLNTAYTVHESGRLLITYGHEGPWNLDDPNDEMRLSMESFGAQMELRAIQKRNRDETKRARAAGQPKQKNRYGYQFVRLHPTAKVDHVELDPVAALIIRDVAQRILADETGMVTVHTEAVRLNRAGVLSPADHRSVMYGRQPKGTLWNPKAIKRMLTSEASLGYLMHDERPVIGPDGHAVRIAPPLWDHATRDALIAKTAAKWTGARAPKGEHLLSGLAFCGTCGHRLWVASRHKQNNAYGCSARVRGIPTSAHCKPAPTMSIPMLDELVTEWFLVAFGSHDVRRKEFDPGTGYAARIAEIEADRTRLRGDRQAGLYESEEDTEWFRTEYARMTREIAELKELPERPAGMRWMSVGRTVEEDWLSAPDNVARREILAEFDVRIELHPGHSTRRFRATALDPEQQAANRKAAQEHAEEAALAELEDIDASA</sequence>
<dbReference type="PROSITE" id="PS51736">
    <property type="entry name" value="RECOMBINASES_3"/>
    <property type="match status" value="1"/>
</dbReference>
<name>A0ABQ3T1Q4_9ACTN</name>
<dbReference type="PANTHER" id="PTHR30461">
    <property type="entry name" value="DNA-INVERTASE FROM LAMBDOID PROPHAGE"/>
    <property type="match status" value="1"/>
</dbReference>
<feature type="domain" description="Recombinase" evidence="5">
    <location>
        <begin position="167"/>
        <end position="301"/>
    </location>
</feature>